<evidence type="ECO:0000259" key="2">
    <source>
        <dbReference type="Pfam" id="PF26572"/>
    </source>
</evidence>
<proteinExistence type="predicted"/>
<dbReference type="STRING" id="1223545.GS4_20_01330"/>
<name>M0QKI0_9ACTN</name>
<dbReference type="AlphaFoldDB" id="M0QKI0"/>
<comment type="caution">
    <text evidence="3">The sequence shown here is derived from an EMBL/GenBank/DDBJ whole genome shotgun (WGS) entry which is preliminary data.</text>
</comment>
<dbReference type="OrthoDB" id="5178111at2"/>
<dbReference type="Proteomes" id="UP000011666">
    <property type="component" value="Unassembled WGS sequence"/>
</dbReference>
<dbReference type="Pfam" id="PF26035">
    <property type="entry name" value="DUF8010"/>
    <property type="match status" value="1"/>
</dbReference>
<feature type="domain" description="DUF8010" evidence="1">
    <location>
        <begin position="5"/>
        <end position="102"/>
    </location>
</feature>
<protein>
    <submittedName>
        <fullName evidence="3">Uncharacterized protein</fullName>
    </submittedName>
</protein>
<dbReference type="Pfam" id="PF26572">
    <property type="entry name" value="DUF8185"/>
    <property type="match status" value="1"/>
</dbReference>
<accession>M0QKI0</accession>
<dbReference type="EMBL" id="BANX01000020">
    <property type="protein sequence ID" value="GAC69068.1"/>
    <property type="molecule type" value="Genomic_DNA"/>
</dbReference>
<feature type="domain" description="DUF8185" evidence="2">
    <location>
        <begin position="105"/>
        <end position="230"/>
    </location>
</feature>
<reference evidence="3 4" key="1">
    <citation type="submission" date="2013-01" db="EMBL/GenBank/DDBJ databases">
        <title>Whole genome shotgun sequence of Gordonia soli NBRC 108243.</title>
        <authorList>
            <person name="Isaki-Nakamura S."/>
            <person name="Hosoyama A."/>
            <person name="Tsuchikane K."/>
            <person name="Ando Y."/>
            <person name="Baba S."/>
            <person name="Ohji S."/>
            <person name="Hamada M."/>
            <person name="Tamura T."/>
            <person name="Yamazoe A."/>
            <person name="Yamazaki S."/>
            <person name="Fujita N."/>
        </authorList>
    </citation>
    <scope>NUCLEOTIDE SEQUENCE [LARGE SCALE GENOMIC DNA]</scope>
    <source>
        <strain evidence="3 4">NBRC 108243</strain>
    </source>
</reference>
<dbReference type="eggNOG" id="ENOG5032UNB">
    <property type="taxonomic scope" value="Bacteria"/>
</dbReference>
<evidence type="ECO:0000259" key="1">
    <source>
        <dbReference type="Pfam" id="PF26035"/>
    </source>
</evidence>
<organism evidence="3 4">
    <name type="scientific">Gordonia soli NBRC 108243</name>
    <dbReference type="NCBI Taxonomy" id="1223545"/>
    <lineage>
        <taxon>Bacteria</taxon>
        <taxon>Bacillati</taxon>
        <taxon>Actinomycetota</taxon>
        <taxon>Actinomycetes</taxon>
        <taxon>Mycobacteriales</taxon>
        <taxon>Gordoniaceae</taxon>
        <taxon>Gordonia</taxon>
    </lineage>
</organism>
<sequence length="237" mass="25310">MTSPDRHLVVTGPGDRADVLAFLARALRLDDTAVVRLARRPDGLIGVWSHTGFEVLATRSVFGELAPTDIVCDAATLRSGLSAAEPGSIVDPGFSLDSAWRGALPPSTGFTHLDDVPARTVVELSRGGAHLARTEGSGHGPATGLLDQSVLDVAAPDADETGADDHAKVSLRSLFALTAMGFVRDTDGHEITETSALDRIDEHEPVRIRMSATWIRVDARYGSVYQRRHRSLDVTAL</sequence>
<evidence type="ECO:0000313" key="4">
    <source>
        <dbReference type="Proteomes" id="UP000011666"/>
    </source>
</evidence>
<dbReference type="InterPro" id="IPR058498">
    <property type="entry name" value="DUF8185"/>
</dbReference>
<keyword evidence="4" id="KW-1185">Reference proteome</keyword>
<dbReference type="RefSeq" id="WP_007621779.1">
    <property type="nucleotide sequence ID" value="NZ_BANX01000020.1"/>
</dbReference>
<dbReference type="InterPro" id="IPR058323">
    <property type="entry name" value="DUF8010"/>
</dbReference>
<gene>
    <name evidence="3" type="ORF">GS4_20_01330</name>
</gene>
<evidence type="ECO:0000313" key="3">
    <source>
        <dbReference type="EMBL" id="GAC69068.1"/>
    </source>
</evidence>